<gene>
    <name evidence="1" type="ORF">KL86CLO1_12917</name>
</gene>
<sequence length="91" mass="10182">MQKRFQPVAFPLCAVVQGVVPVIAFVVDTISLEKAVVKWEPFRAWLPIPCHVSYASLAGRQLLRLCKNRSSPFGISWIFAPLRCLRPSSAD</sequence>
<reference evidence="1" key="1">
    <citation type="submission" date="2016-04" db="EMBL/GenBank/DDBJ databases">
        <authorList>
            <person name="Evans L.H."/>
            <person name="Alamgir A."/>
            <person name="Owens N."/>
            <person name="Weber N.D."/>
            <person name="Virtaneva K."/>
            <person name="Barbian K."/>
            <person name="Babar A."/>
            <person name="Rosenke K."/>
        </authorList>
    </citation>
    <scope>NUCLEOTIDE SEQUENCE</scope>
    <source>
        <strain evidence="1">86</strain>
    </source>
</reference>
<accession>A0A212KFH6</accession>
<dbReference type="EMBL" id="FLUN01000001">
    <property type="protein sequence ID" value="SBW10378.1"/>
    <property type="molecule type" value="Genomic_DNA"/>
</dbReference>
<dbReference type="AlphaFoldDB" id="A0A212KFH6"/>
<name>A0A212KFH6_9FIRM</name>
<evidence type="ECO:0000313" key="1">
    <source>
        <dbReference type="EMBL" id="SBW10378.1"/>
    </source>
</evidence>
<proteinExistence type="predicted"/>
<protein>
    <submittedName>
        <fullName evidence="1">Uncharacterized protein</fullName>
    </submittedName>
</protein>
<organism evidence="1">
    <name type="scientific">uncultured Eubacteriales bacterium</name>
    <dbReference type="NCBI Taxonomy" id="172733"/>
    <lineage>
        <taxon>Bacteria</taxon>
        <taxon>Bacillati</taxon>
        <taxon>Bacillota</taxon>
        <taxon>Clostridia</taxon>
        <taxon>Eubacteriales</taxon>
        <taxon>environmental samples</taxon>
    </lineage>
</organism>